<dbReference type="EMBL" id="UINC01070490">
    <property type="protein sequence ID" value="SVC04678.1"/>
    <property type="molecule type" value="Genomic_DNA"/>
</dbReference>
<dbReference type="AlphaFoldDB" id="A0A382IYQ8"/>
<accession>A0A382IYQ8</accession>
<proteinExistence type="predicted"/>
<gene>
    <name evidence="1" type="ORF">METZ01_LOCUS257532</name>
</gene>
<reference evidence="1" key="1">
    <citation type="submission" date="2018-05" db="EMBL/GenBank/DDBJ databases">
        <authorList>
            <person name="Lanie J.A."/>
            <person name="Ng W.-L."/>
            <person name="Kazmierczak K.M."/>
            <person name="Andrzejewski T.M."/>
            <person name="Davidsen T.M."/>
            <person name="Wayne K.J."/>
            <person name="Tettelin H."/>
            <person name="Glass J.I."/>
            <person name="Rusch D."/>
            <person name="Podicherti R."/>
            <person name="Tsui H.-C.T."/>
            <person name="Winkler M.E."/>
        </authorList>
    </citation>
    <scope>NUCLEOTIDE SEQUENCE</scope>
</reference>
<sequence length="121" mass="13668">MRPNRIIVLGVLIFIFSQLSNSSFSIRVEDAGGTVDIQTDMYELSWKKAKTMEYIRAKPKGIAKSLIQNAEDPFSHAGDYAGWEYWGETQKVNIQKSPGKAVIEYTSKGTKFIEYSCIATY</sequence>
<protein>
    <submittedName>
        <fullName evidence="1">Uncharacterized protein</fullName>
    </submittedName>
</protein>
<organism evidence="1">
    <name type="scientific">marine metagenome</name>
    <dbReference type="NCBI Taxonomy" id="408172"/>
    <lineage>
        <taxon>unclassified sequences</taxon>
        <taxon>metagenomes</taxon>
        <taxon>ecological metagenomes</taxon>
    </lineage>
</organism>
<name>A0A382IYQ8_9ZZZZ</name>
<evidence type="ECO:0000313" key="1">
    <source>
        <dbReference type="EMBL" id="SVC04678.1"/>
    </source>
</evidence>